<feature type="coiled-coil region" evidence="3">
    <location>
        <begin position="336"/>
        <end position="416"/>
    </location>
</feature>
<feature type="coiled-coil region" evidence="3">
    <location>
        <begin position="531"/>
        <end position="586"/>
    </location>
</feature>
<dbReference type="GO" id="GO:0004674">
    <property type="term" value="F:protein serine/threonine kinase activity"/>
    <property type="evidence" value="ECO:0007669"/>
    <property type="project" value="UniProtKB-KW"/>
</dbReference>
<dbReference type="eggNOG" id="COG0457">
    <property type="taxonomic scope" value="Bacteria"/>
</dbReference>
<feature type="transmembrane region" description="Helical" evidence="4">
    <location>
        <begin position="512"/>
        <end position="533"/>
    </location>
</feature>
<dbReference type="SUPFAM" id="SSF48452">
    <property type="entry name" value="TPR-like"/>
    <property type="match status" value="2"/>
</dbReference>
<dbReference type="PANTHER" id="PTHR43156:SF9">
    <property type="entry name" value="HAMP DOMAIN-CONTAINING PROTEIN"/>
    <property type="match status" value="1"/>
</dbReference>
<keyword evidence="7" id="KW-1185">Reference proteome</keyword>
<name>A1ZWB6_MICM2</name>
<dbReference type="GO" id="GO:0016791">
    <property type="term" value="F:phosphatase activity"/>
    <property type="evidence" value="ECO:0007669"/>
    <property type="project" value="TreeGrafter"/>
</dbReference>
<dbReference type="InterPro" id="IPR001932">
    <property type="entry name" value="PPM-type_phosphatase-like_dom"/>
</dbReference>
<keyword evidence="4" id="KW-0472">Membrane</keyword>
<keyword evidence="6" id="KW-0723">Serine/threonine-protein kinase</keyword>
<evidence type="ECO:0000259" key="5">
    <source>
        <dbReference type="SMART" id="SM00331"/>
    </source>
</evidence>
<dbReference type="InterPro" id="IPR052016">
    <property type="entry name" value="Bact_Sigma-Reg"/>
</dbReference>
<evidence type="ECO:0000256" key="3">
    <source>
        <dbReference type="SAM" id="Coils"/>
    </source>
</evidence>
<keyword evidence="6" id="KW-0418">Kinase</keyword>
<evidence type="ECO:0000313" key="7">
    <source>
        <dbReference type="Proteomes" id="UP000004095"/>
    </source>
</evidence>
<evidence type="ECO:0000256" key="4">
    <source>
        <dbReference type="SAM" id="Phobius"/>
    </source>
</evidence>
<dbReference type="Proteomes" id="UP000004095">
    <property type="component" value="Unassembled WGS sequence"/>
</dbReference>
<dbReference type="InterPro" id="IPR019734">
    <property type="entry name" value="TPR_rpt"/>
</dbReference>
<dbReference type="Pfam" id="PF13181">
    <property type="entry name" value="TPR_8"/>
    <property type="match status" value="2"/>
</dbReference>
<dbReference type="PROSITE" id="PS50005">
    <property type="entry name" value="TPR"/>
    <property type="match status" value="3"/>
</dbReference>
<feature type="repeat" description="TPR" evidence="2">
    <location>
        <begin position="83"/>
        <end position="116"/>
    </location>
</feature>
<protein>
    <submittedName>
        <fullName evidence="6">Serine/threonine protein kinases, putative</fullName>
    </submittedName>
</protein>
<feature type="coiled-coil region" evidence="3">
    <location>
        <begin position="455"/>
        <end position="493"/>
    </location>
</feature>
<evidence type="ECO:0000313" key="6">
    <source>
        <dbReference type="EMBL" id="EAY25354.1"/>
    </source>
</evidence>
<dbReference type="AlphaFoldDB" id="A1ZWB6"/>
<dbReference type="PANTHER" id="PTHR43156">
    <property type="entry name" value="STAGE II SPORULATION PROTEIN E-RELATED"/>
    <property type="match status" value="1"/>
</dbReference>
<feature type="repeat" description="TPR" evidence="2">
    <location>
        <begin position="246"/>
        <end position="279"/>
    </location>
</feature>
<dbReference type="Gene3D" id="3.60.40.10">
    <property type="entry name" value="PPM-type phosphatase domain"/>
    <property type="match status" value="1"/>
</dbReference>
<dbReference type="InterPro" id="IPR036457">
    <property type="entry name" value="PPM-type-like_dom_sf"/>
</dbReference>
<evidence type="ECO:0000256" key="2">
    <source>
        <dbReference type="PROSITE-ProRule" id="PRU00339"/>
    </source>
</evidence>
<keyword evidence="4" id="KW-1133">Transmembrane helix</keyword>
<keyword evidence="2" id="KW-0802">TPR repeat</keyword>
<evidence type="ECO:0000256" key="1">
    <source>
        <dbReference type="ARBA" id="ARBA00022801"/>
    </source>
</evidence>
<comment type="caution">
    <text evidence="6">The sequence shown here is derived from an EMBL/GenBank/DDBJ whole genome shotgun (WGS) entry which is preliminary data.</text>
</comment>
<dbReference type="eggNOG" id="COG2208">
    <property type="taxonomic scope" value="Bacteria"/>
</dbReference>
<dbReference type="SMART" id="SM00028">
    <property type="entry name" value="TPR"/>
    <property type="match status" value="7"/>
</dbReference>
<dbReference type="SMART" id="SM00331">
    <property type="entry name" value="PP2C_SIG"/>
    <property type="match status" value="1"/>
</dbReference>
<feature type="repeat" description="TPR" evidence="2">
    <location>
        <begin position="284"/>
        <end position="317"/>
    </location>
</feature>
<keyword evidence="3" id="KW-0175">Coiled coil</keyword>
<reference evidence="6 7" key="1">
    <citation type="submission" date="2007-01" db="EMBL/GenBank/DDBJ databases">
        <authorList>
            <person name="Haygood M."/>
            <person name="Podell S."/>
            <person name="Anderson C."/>
            <person name="Hopkinson B."/>
            <person name="Roe K."/>
            <person name="Barbeau K."/>
            <person name="Gaasterland T."/>
            <person name="Ferriera S."/>
            <person name="Johnson J."/>
            <person name="Kravitz S."/>
            <person name="Beeson K."/>
            <person name="Sutton G."/>
            <person name="Rogers Y.-H."/>
            <person name="Friedman R."/>
            <person name="Frazier M."/>
            <person name="Venter J.C."/>
        </authorList>
    </citation>
    <scope>NUCLEOTIDE SEQUENCE [LARGE SCALE GENOMIC DNA]</scope>
    <source>
        <strain evidence="6 7">ATCC 23134</strain>
    </source>
</reference>
<keyword evidence="6" id="KW-0808">Transferase</keyword>
<proteinExistence type="predicted"/>
<keyword evidence="1" id="KW-0378">Hydrolase</keyword>
<accession>A1ZWB6</accession>
<organism evidence="6 7">
    <name type="scientific">Microscilla marina ATCC 23134</name>
    <dbReference type="NCBI Taxonomy" id="313606"/>
    <lineage>
        <taxon>Bacteria</taxon>
        <taxon>Pseudomonadati</taxon>
        <taxon>Bacteroidota</taxon>
        <taxon>Cytophagia</taxon>
        <taxon>Cytophagales</taxon>
        <taxon>Microscillaceae</taxon>
        <taxon>Microscilla</taxon>
    </lineage>
</organism>
<keyword evidence="4" id="KW-0812">Transmembrane</keyword>
<sequence>MKIAKLNQQFAKAIEQGQYVRAEEYGTKALKFEETSLSVEERIKTLMLFGKLYTQTNKISKALTYYLQAENLCQSFNAEKHLVTVYSLLGYFYKKQNLTQKSVQYFRQAYKIQKKNNYQDNRYKIIAELANGYTVLEDYVQAQVFYEILIANYRKKRQKKQEIEVIEQLAVIATITENYTKAIGYQSLLLKHFQKQKNSVRVSEIYNDLGFLYQRKKDAPGALSYFNLSTEFTQQKITKLPQSNKITLLVNTGVAYTNIESFSKAKKYFRQALRMTEPQEIKQAEIYNYLGANYYLSGNNPQALNVVEKAIEIASSKKAWSILLISYDLLSRIYKAEENKKRARDYQNKYLEVEKKLEQEKQQLKRAASQNLKLMEQQEARIKRVLAEQRQLKELKDSQEKQKKDLELKNNLVKLQTKELALLKKAQELSLANAQRTQLEKVRQKQALLISQGKLREANLAKAKTQAALELERKEAEKKLQAKENQKQMALLTSQKKLQQQEITRQKERAKFAVGIIISVVCILGLVVFMLFITNRNRRKLKKQKAQIEEQNFEITSQNEELHQQQEEIMAQRDNIEKKNTQLNAQHHHIQQSIKAALTIQRAVLPTIKKVNDLLPEHFILYRPKDVVSGDFYWLVKVENRTTLAVVDCTGHGVPGAFMAVMGNSSLNSIVRDNKVKEPATILTLLNEEIEMLLSQKEKGYKNGMDMAIITWEEKQNQIEMVFAGAKRPLYLFAHNSNELQHIKGSRHSIGSISPVFTQNHLTLNKGDTIYLCSDGYCDQNNVNRKKFGSKRFEKLLSECQDQKMEKQKEVIDQALSDHMGEASQRDDVIVVGLRF</sequence>
<gene>
    <name evidence="6" type="ORF">M23134_04535</name>
</gene>
<dbReference type="EMBL" id="AAWS01000050">
    <property type="protein sequence ID" value="EAY25354.1"/>
    <property type="molecule type" value="Genomic_DNA"/>
</dbReference>
<dbReference type="InterPro" id="IPR011990">
    <property type="entry name" value="TPR-like_helical_dom_sf"/>
</dbReference>
<feature type="domain" description="PPM-type phosphatase" evidence="5">
    <location>
        <begin position="615"/>
        <end position="836"/>
    </location>
</feature>
<dbReference type="Pfam" id="PF07228">
    <property type="entry name" value="SpoIIE"/>
    <property type="match status" value="1"/>
</dbReference>
<dbReference type="Gene3D" id="1.25.40.10">
    <property type="entry name" value="Tetratricopeptide repeat domain"/>
    <property type="match status" value="3"/>
</dbReference>